<gene>
    <name evidence="2" type="ORF">JZ751_000583</name>
</gene>
<dbReference type="Proteomes" id="UP000824540">
    <property type="component" value="Unassembled WGS sequence"/>
</dbReference>
<organism evidence="2 3">
    <name type="scientific">Albula glossodonta</name>
    <name type="common">roundjaw bonefish</name>
    <dbReference type="NCBI Taxonomy" id="121402"/>
    <lineage>
        <taxon>Eukaryota</taxon>
        <taxon>Metazoa</taxon>
        <taxon>Chordata</taxon>
        <taxon>Craniata</taxon>
        <taxon>Vertebrata</taxon>
        <taxon>Euteleostomi</taxon>
        <taxon>Actinopterygii</taxon>
        <taxon>Neopterygii</taxon>
        <taxon>Teleostei</taxon>
        <taxon>Albuliformes</taxon>
        <taxon>Albulidae</taxon>
        <taxon>Albula</taxon>
    </lineage>
</organism>
<dbReference type="Pfam" id="PF21733">
    <property type="entry name" value="Death_3"/>
    <property type="match status" value="1"/>
</dbReference>
<dbReference type="OrthoDB" id="9990004at2759"/>
<feature type="domain" description="Death" evidence="1">
    <location>
        <begin position="17"/>
        <end position="95"/>
    </location>
</feature>
<dbReference type="InterPro" id="IPR048522">
    <property type="entry name" value="Death_3_fish"/>
</dbReference>
<comment type="caution">
    <text evidence="2">The sequence shown here is derived from an EMBL/GenBank/DDBJ whole genome shotgun (WGS) entry which is preliminary data.</text>
</comment>
<accession>A0A8T2PWL9</accession>
<dbReference type="EMBL" id="JAFBMS010000001">
    <property type="protein sequence ID" value="KAG9355745.1"/>
    <property type="molecule type" value="Genomic_DNA"/>
</dbReference>
<keyword evidence="3" id="KW-1185">Reference proteome</keyword>
<reference evidence="2" key="1">
    <citation type="thesis" date="2021" institute="BYU ScholarsArchive" country="Provo, UT, USA">
        <title>Applications of and Algorithms for Genome Assembly and Genomic Analyses with an Emphasis on Marine Teleosts.</title>
        <authorList>
            <person name="Pickett B.D."/>
        </authorList>
    </citation>
    <scope>NUCLEOTIDE SEQUENCE</scope>
    <source>
        <strain evidence="2">HI-2016</strain>
    </source>
</reference>
<proteinExistence type="predicted"/>
<sequence>MRSSTMTSADETCALFKMKIRRKKMSAVVKKLLRGVEKKQLGDVKGSNGSQILQDHITSWINDASHEMLKSLPETLKKLCLHNIAEKLEKILKKVE</sequence>
<name>A0A8T2PWL9_9TELE</name>
<evidence type="ECO:0000313" key="3">
    <source>
        <dbReference type="Proteomes" id="UP000824540"/>
    </source>
</evidence>
<evidence type="ECO:0000313" key="2">
    <source>
        <dbReference type="EMBL" id="KAG9355745.1"/>
    </source>
</evidence>
<dbReference type="AlphaFoldDB" id="A0A8T2PWL9"/>
<protein>
    <recommendedName>
        <fullName evidence="1">Death domain-containing protein</fullName>
    </recommendedName>
</protein>
<feature type="non-terminal residue" evidence="2">
    <location>
        <position position="1"/>
    </location>
</feature>
<evidence type="ECO:0000259" key="1">
    <source>
        <dbReference type="Pfam" id="PF21733"/>
    </source>
</evidence>